<feature type="coiled-coil region" evidence="1">
    <location>
        <begin position="152"/>
        <end position="186"/>
    </location>
</feature>
<dbReference type="Proteomes" id="UP000243498">
    <property type="component" value="Unassembled WGS sequence"/>
</dbReference>
<feature type="compositionally biased region" description="Polar residues" evidence="2">
    <location>
        <begin position="350"/>
        <end position="367"/>
    </location>
</feature>
<evidence type="ECO:0000313" key="4">
    <source>
        <dbReference type="Proteomes" id="UP000243498"/>
    </source>
</evidence>
<proteinExistence type="predicted"/>
<protein>
    <submittedName>
        <fullName evidence="3">Uncharacterized protein</fullName>
    </submittedName>
</protein>
<gene>
    <name evidence="3" type="ORF">NOR_07855</name>
</gene>
<sequence>MAGSDRLCVYESTDLVALLKKQLETEPPTSYQGGGMLSVDFSTPLGGAARAERIRQMSHNHPAFEKSRFTQEILVKIQHALRRMPGVSANESGEIVAQLQEVGQIISQETSQLVDALMNLTLDQEETDKALSRMSLEATLIKAETDDKAQAIRDLRAEVDAEKKKREQAEHDVKEVMSDLHGLTEDFKKVKERAARKDEDADADTRDDMVKGLEDTIRHLEDQVNNRRSLWVMKHPDPQSVARAIETLADSVQENQVAQQTILSMKSRATRGGESFQDTRPQGETETRPYIDMAPPPRPASVFQPTSRSSTAAPPKFGPLQAGPPRAPSAFSHDRRYQGSVSSWGSGQGRATQTGNPFYANTTSSFSRPPARKPYHAPTRYRPTAPEFQPGGAPEQVPVRPGTAFGHHQPSREYYPQTPTSRSRYGRLAEPNLSDYGSAPSSTGNTMAVRNCNVSGPLIHMNERTVAAWNESIMDFYAMIRAFVERHANVPDPAMAMKMSATPLWPVLLATYHPLSAKEASSYLDIHLRADNPKCCLVTRVIIDYIVNRVWVPNAWIGSDGDCTYALLELETPLPTKVTSQPSAQRQPLLDRQAHILEAIAKSEPPSFHKDRTNEITTSLLSTIQPLLNRLANPADAYRDLEQVAELAWDLSSKILTSRLTFDFRFPEVGTRFSSQSMLPIWPALEPSELQAKHWRVALVTTPVITCRNDTGSNISAHSVALADVYCMQ</sequence>
<dbReference type="EMBL" id="AZHC01000040">
    <property type="protein sequence ID" value="OAA35664.1"/>
    <property type="molecule type" value="Genomic_DNA"/>
</dbReference>
<dbReference type="STRING" id="1081105.A0A166XCL6"/>
<organism evidence="3 4">
    <name type="scientific">Metarhizium rileyi (strain RCEF 4871)</name>
    <name type="common">Nomuraea rileyi</name>
    <dbReference type="NCBI Taxonomy" id="1649241"/>
    <lineage>
        <taxon>Eukaryota</taxon>
        <taxon>Fungi</taxon>
        <taxon>Dikarya</taxon>
        <taxon>Ascomycota</taxon>
        <taxon>Pezizomycotina</taxon>
        <taxon>Sordariomycetes</taxon>
        <taxon>Hypocreomycetidae</taxon>
        <taxon>Hypocreales</taxon>
        <taxon>Clavicipitaceae</taxon>
        <taxon>Metarhizium</taxon>
    </lineage>
</organism>
<name>A0A166XCL6_METRR</name>
<evidence type="ECO:0000313" key="3">
    <source>
        <dbReference type="EMBL" id="OAA35664.1"/>
    </source>
</evidence>
<feature type="region of interest" description="Disordered" evidence="2">
    <location>
        <begin position="269"/>
        <end position="429"/>
    </location>
</feature>
<evidence type="ECO:0000256" key="1">
    <source>
        <dbReference type="SAM" id="Coils"/>
    </source>
</evidence>
<evidence type="ECO:0000256" key="2">
    <source>
        <dbReference type="SAM" id="MobiDB-lite"/>
    </source>
</evidence>
<dbReference type="OrthoDB" id="4203839at2759"/>
<dbReference type="AlphaFoldDB" id="A0A166XCL6"/>
<keyword evidence="1" id="KW-0175">Coiled coil</keyword>
<accession>A0A166XCL6</accession>
<dbReference type="OMA" id="EFSKVRC"/>
<comment type="caution">
    <text evidence="3">The sequence shown here is derived from an EMBL/GenBank/DDBJ whole genome shotgun (WGS) entry which is preliminary data.</text>
</comment>
<keyword evidence="4" id="KW-1185">Reference proteome</keyword>
<feature type="compositionally biased region" description="Polar residues" evidence="2">
    <location>
        <begin position="303"/>
        <end position="312"/>
    </location>
</feature>
<reference evidence="3 4" key="1">
    <citation type="journal article" date="2016" name="Genome Biol. Evol.">
        <title>Divergent and convergent evolution of fungal pathogenicity.</title>
        <authorList>
            <person name="Shang Y."/>
            <person name="Xiao G."/>
            <person name="Zheng P."/>
            <person name="Cen K."/>
            <person name="Zhan S."/>
            <person name="Wang C."/>
        </authorList>
    </citation>
    <scope>NUCLEOTIDE SEQUENCE [LARGE SCALE GENOMIC DNA]</scope>
    <source>
        <strain evidence="3 4">RCEF 4871</strain>
    </source>
</reference>